<keyword evidence="4" id="KW-1185">Reference proteome</keyword>
<feature type="region of interest" description="Disordered" evidence="1">
    <location>
        <begin position="1"/>
        <end position="79"/>
    </location>
</feature>
<reference evidence="3" key="1">
    <citation type="journal article" date="2021" name="Mol. Ecol. Resour.">
        <title>Apolygus lucorum genome provides insights into omnivorousness and mesophyll feeding.</title>
        <authorList>
            <person name="Liu Y."/>
            <person name="Liu H."/>
            <person name="Wang H."/>
            <person name="Huang T."/>
            <person name="Liu B."/>
            <person name="Yang B."/>
            <person name="Yin L."/>
            <person name="Li B."/>
            <person name="Zhang Y."/>
            <person name="Zhang S."/>
            <person name="Jiang F."/>
            <person name="Zhang X."/>
            <person name="Ren Y."/>
            <person name="Wang B."/>
            <person name="Wang S."/>
            <person name="Lu Y."/>
            <person name="Wu K."/>
            <person name="Fan W."/>
            <person name="Wang G."/>
        </authorList>
    </citation>
    <scope>NUCLEOTIDE SEQUENCE</scope>
    <source>
        <strain evidence="3">12Hb</strain>
    </source>
</reference>
<feature type="region of interest" description="Disordered" evidence="1">
    <location>
        <begin position="105"/>
        <end position="157"/>
    </location>
</feature>
<evidence type="ECO:0000313" key="3">
    <source>
        <dbReference type="EMBL" id="KAF6201357.1"/>
    </source>
</evidence>
<feature type="compositionally biased region" description="Polar residues" evidence="1">
    <location>
        <begin position="134"/>
        <end position="143"/>
    </location>
</feature>
<evidence type="ECO:0000313" key="4">
    <source>
        <dbReference type="Proteomes" id="UP000466442"/>
    </source>
</evidence>
<proteinExistence type="predicted"/>
<feature type="compositionally biased region" description="Acidic residues" evidence="1">
    <location>
        <begin position="352"/>
        <end position="361"/>
    </location>
</feature>
<feature type="compositionally biased region" description="Polar residues" evidence="1">
    <location>
        <begin position="428"/>
        <end position="443"/>
    </location>
</feature>
<feature type="compositionally biased region" description="Basic and acidic residues" evidence="1">
    <location>
        <begin position="362"/>
        <end position="374"/>
    </location>
</feature>
<dbReference type="Proteomes" id="UP000466442">
    <property type="component" value="Unassembled WGS sequence"/>
</dbReference>
<dbReference type="EMBL" id="WIXP02000013">
    <property type="protein sequence ID" value="KAF6201357.1"/>
    <property type="molecule type" value="Genomic_DNA"/>
</dbReference>
<feature type="compositionally biased region" description="Basic residues" evidence="1">
    <location>
        <begin position="506"/>
        <end position="516"/>
    </location>
</feature>
<comment type="caution">
    <text evidence="3">The sequence shown here is derived from an EMBL/GenBank/DDBJ whole genome shotgun (WGS) entry which is preliminary data.</text>
</comment>
<dbReference type="AlphaFoldDB" id="A0A8S9WXB0"/>
<sequence>MNTGDSEIQTEDEERLLKSPPSDQYEEAMETVENAESDATEAPLNSEQHQPSGSSSGNPGHMDPKVSTPREPSDEETPAWVKKYRNLNGAGKRRFTWCLRHGRTHEEAAEEASNPIPEEALKKRREAKRRRTSAENTPESQKGATKKKRVSFRDTRPPRRVASYKDAVVGRKVGILDVNYPETLLMFEQMLRIQESILQGIVDQEGIGPKPVFLDSTYRRGWLSITCGNDTTLEWLKNHMANSRPCEETNLKLVEGADLPHPHIVFGYFPNSADDAEERILALIKGQNEGLHVEHWRTLSRLTEGTMTKLTLSVDTASAAVLRAGNKINYKFGKAVMKIKRNTKRAGAASEAEGESETDVESMDKGTQETRHEQGTGAGAEGSEPEPEHTAPLAPVLDPGLPSTSAQRTPRPYPLPIGHPSARHVASPGTSSQQRPLDSSSGGTREGKKPAAQKMANSGKPPQQRPLASTSGGSQEGQRASMKQQRPQLHGTAKRKPGRPQEEWQRRKKGGRGRGR</sequence>
<feature type="compositionally biased region" description="Polar residues" evidence="1">
    <location>
        <begin position="43"/>
        <end position="58"/>
    </location>
</feature>
<evidence type="ECO:0000259" key="2">
    <source>
        <dbReference type="Pfam" id="PF16012"/>
    </source>
</evidence>
<accession>A0A8S9WXB0</accession>
<feature type="domain" description="DUF4780" evidence="2">
    <location>
        <begin position="170"/>
        <end position="335"/>
    </location>
</feature>
<organism evidence="3 4">
    <name type="scientific">Apolygus lucorum</name>
    <name type="common">Small green plant bug</name>
    <name type="synonym">Lygocoris lucorum</name>
    <dbReference type="NCBI Taxonomy" id="248454"/>
    <lineage>
        <taxon>Eukaryota</taxon>
        <taxon>Metazoa</taxon>
        <taxon>Ecdysozoa</taxon>
        <taxon>Arthropoda</taxon>
        <taxon>Hexapoda</taxon>
        <taxon>Insecta</taxon>
        <taxon>Pterygota</taxon>
        <taxon>Neoptera</taxon>
        <taxon>Paraneoptera</taxon>
        <taxon>Hemiptera</taxon>
        <taxon>Heteroptera</taxon>
        <taxon>Panheteroptera</taxon>
        <taxon>Cimicomorpha</taxon>
        <taxon>Miridae</taxon>
        <taxon>Mirini</taxon>
        <taxon>Apolygus</taxon>
    </lineage>
</organism>
<gene>
    <name evidence="3" type="ORF">GE061_005805</name>
</gene>
<feature type="region of interest" description="Disordered" evidence="1">
    <location>
        <begin position="342"/>
        <end position="516"/>
    </location>
</feature>
<feature type="compositionally biased region" description="Basic residues" evidence="1">
    <location>
        <begin position="122"/>
        <end position="131"/>
    </location>
</feature>
<feature type="compositionally biased region" description="Acidic residues" evidence="1">
    <location>
        <begin position="24"/>
        <end position="39"/>
    </location>
</feature>
<dbReference type="InterPro" id="IPR031961">
    <property type="entry name" value="DUF4780"/>
</dbReference>
<dbReference type="OrthoDB" id="6630176at2759"/>
<feature type="compositionally biased region" description="Polar residues" evidence="1">
    <location>
        <begin position="466"/>
        <end position="487"/>
    </location>
</feature>
<evidence type="ECO:0000256" key="1">
    <source>
        <dbReference type="SAM" id="MobiDB-lite"/>
    </source>
</evidence>
<dbReference type="Pfam" id="PF16012">
    <property type="entry name" value="DUF4780"/>
    <property type="match status" value="1"/>
</dbReference>
<name>A0A8S9WXB0_APOLU</name>
<protein>
    <recommendedName>
        <fullName evidence="2">DUF4780 domain-containing protein</fullName>
    </recommendedName>
</protein>